<dbReference type="Gene3D" id="3.10.20.310">
    <property type="entry name" value="membrane protein fhac"/>
    <property type="match status" value="5"/>
</dbReference>
<proteinExistence type="inferred from homology"/>
<keyword evidence="13" id="KW-1185">Reference proteome</keyword>
<evidence type="ECO:0000256" key="9">
    <source>
        <dbReference type="NCBIfam" id="TIGR03303"/>
    </source>
</evidence>
<dbReference type="InterPro" id="IPR010827">
    <property type="entry name" value="BamA/TamA_POTRA"/>
</dbReference>
<dbReference type="PANTHER" id="PTHR12815:SF23">
    <property type="entry name" value="OUTER MEMBRANE PROTEIN ASSEMBLY FACTOR BAMA"/>
    <property type="match status" value="1"/>
</dbReference>
<reference evidence="13" key="1">
    <citation type="journal article" date="2019" name="Int. J. Syst. Evol. Microbiol.">
        <title>The Global Catalogue of Microorganisms (GCM) 10K type strain sequencing project: providing services to taxonomists for standard genome sequencing and annotation.</title>
        <authorList>
            <consortium name="The Broad Institute Genomics Platform"/>
            <consortium name="The Broad Institute Genome Sequencing Center for Infectious Disease"/>
            <person name="Wu L."/>
            <person name="Ma J."/>
        </authorList>
    </citation>
    <scope>NUCLEOTIDE SEQUENCE [LARGE SCALE GENOMIC DNA]</scope>
    <source>
        <strain evidence="13">JCM 17543</strain>
    </source>
</reference>
<evidence type="ECO:0000256" key="6">
    <source>
        <dbReference type="ARBA" id="ARBA00023136"/>
    </source>
</evidence>
<evidence type="ECO:0000256" key="8">
    <source>
        <dbReference type="HAMAP-Rule" id="MF_01430"/>
    </source>
</evidence>
<dbReference type="NCBIfam" id="TIGR03303">
    <property type="entry name" value="OM_YaeT"/>
    <property type="match status" value="1"/>
</dbReference>
<dbReference type="InterPro" id="IPR000184">
    <property type="entry name" value="Bac_surfAg_D15"/>
</dbReference>
<comment type="caution">
    <text evidence="12">The sequence shown here is derived from an EMBL/GenBank/DDBJ whole genome shotgun (WGS) entry which is preliminary data.</text>
</comment>
<evidence type="ECO:0000256" key="4">
    <source>
        <dbReference type="ARBA" id="ARBA00022729"/>
    </source>
</evidence>
<keyword evidence="7 8" id="KW-0998">Cell outer membrane</keyword>
<sequence>MGQGRNGGFAAKRAAGTNARKGGDCVISRSKSFSRRTSALFMVGTVLGGSATPLLAQAAPQAQPAPPPAAQPGADAAAPTSVQAPVERTIRSIAVRGNQRLEPETIRAYANLTPGQTYTAEVLDQALKDLYATQLFADVTITGAETGDLVIAVKENPVINRIILDGNKRLKDDKITPEIKLAPRQIFTRSAARADVDRILELYRRQGRFAARVEPKIVQLDQNRVDVVFEIYEGDLAKVRAINVIGNKEFSDERLRKEMYTRQAGGVLGFLKSNDTYDPDRLAADQQKLRAFYLTQGYADFRVVSALAELTPDRKDFVITYVVEEGPRYKFGKINATSALPDLPVATVLSTVKIKTGEWFNAKSVEDAVTNLNEQAGNLGYAFADISPSYDRDQEHRLMNLTVKVGQTPRVYVERIDITGNTTTRDKVIRREFRLNEGDAFNALKVKRSQDRIQSLGFFQEKLEIKQTEGSAPDRVVLGVNVEEKPTGQLSVSGGYSSLEKFVVQLGVSQNNFMGKGQQLDASVNYSAYSKSAQIGFVDPYFLDKPILLGGQLFRQDYSSFNYVGNDRNTTYKQVSTGGGLRAGFPMSEYWSFGGRYTLTQDKVSLDKTTFYTDPDGTGPLPPECDPLKAGRYLCDEIGTHLTSLIGFSTIFDNTDGIRPTRGQRATLSTDFAGLGGDIRYVRGRADVTKYKGFGGGWIFSAHAEGGYIKALQSSPGPGQDAIRLTDRFFGPQLRGFDIRGIGPRILRYSYDADGNLITTNNSNNQVVDALGGKAYYMGRLELEFPTSSALRSVGLRPSAFIDVGSLFSLTKPILTDIIATCVPVTENTTGSSFQILPGGPVTTCGATSGTNGYTRVPGFKEVFLGDSAKPRLSIGIGVNWTSPFGPLRIDLAKALLKQDGDETKLFSFNVGTSF</sequence>
<feature type="domain" description="POTRA" evidence="11">
    <location>
        <begin position="157"/>
        <end position="234"/>
    </location>
</feature>
<evidence type="ECO:0000256" key="7">
    <source>
        <dbReference type="ARBA" id="ARBA00023237"/>
    </source>
</evidence>
<evidence type="ECO:0000256" key="2">
    <source>
        <dbReference type="ARBA" id="ARBA00022452"/>
    </source>
</evidence>
<dbReference type="InterPro" id="IPR023707">
    <property type="entry name" value="OM_assembly_BamA"/>
</dbReference>
<evidence type="ECO:0000256" key="3">
    <source>
        <dbReference type="ARBA" id="ARBA00022692"/>
    </source>
</evidence>
<keyword evidence="3 8" id="KW-0812">Transmembrane</keyword>
<name>A0ABP7KTV0_9SPHN</name>
<comment type="subunit">
    <text evidence="8">Part of the Bam complex.</text>
</comment>
<comment type="function">
    <text evidence="8">Part of the outer membrane protein assembly complex, which is involved in assembly and insertion of beta-barrel proteins into the outer membrane.</text>
</comment>
<dbReference type="PIRSF" id="PIRSF006076">
    <property type="entry name" value="OM_assembly_OMP85"/>
    <property type="match status" value="1"/>
</dbReference>
<dbReference type="PANTHER" id="PTHR12815">
    <property type="entry name" value="SORTING AND ASSEMBLY MACHINERY SAMM50 PROTEIN FAMILY MEMBER"/>
    <property type="match status" value="1"/>
</dbReference>
<organism evidence="12 13">
    <name type="scientific">Sphingomonas limnosediminicola</name>
    <dbReference type="NCBI Taxonomy" id="940133"/>
    <lineage>
        <taxon>Bacteria</taxon>
        <taxon>Pseudomonadati</taxon>
        <taxon>Pseudomonadota</taxon>
        <taxon>Alphaproteobacteria</taxon>
        <taxon>Sphingomonadales</taxon>
        <taxon>Sphingomonadaceae</taxon>
        <taxon>Sphingomonas</taxon>
    </lineage>
</organism>
<dbReference type="Pfam" id="PF01103">
    <property type="entry name" value="Omp85"/>
    <property type="match status" value="1"/>
</dbReference>
<evidence type="ECO:0000256" key="10">
    <source>
        <dbReference type="SAM" id="MobiDB-lite"/>
    </source>
</evidence>
<keyword evidence="6 8" id="KW-0472">Membrane</keyword>
<dbReference type="Gene3D" id="2.40.160.50">
    <property type="entry name" value="membrane protein fhac: a member of the omp85/tpsb transporter family"/>
    <property type="match status" value="1"/>
</dbReference>
<dbReference type="Pfam" id="PF07244">
    <property type="entry name" value="POTRA"/>
    <property type="match status" value="5"/>
</dbReference>
<feature type="domain" description="POTRA" evidence="11">
    <location>
        <begin position="88"/>
        <end position="156"/>
    </location>
</feature>
<evidence type="ECO:0000259" key="11">
    <source>
        <dbReference type="PROSITE" id="PS51779"/>
    </source>
</evidence>
<feature type="domain" description="POTRA" evidence="11">
    <location>
        <begin position="411"/>
        <end position="485"/>
    </location>
</feature>
<feature type="domain" description="POTRA" evidence="11">
    <location>
        <begin position="237"/>
        <end position="326"/>
    </location>
</feature>
<keyword evidence="5 8" id="KW-0677">Repeat</keyword>
<evidence type="ECO:0000256" key="1">
    <source>
        <dbReference type="ARBA" id="ARBA00004370"/>
    </source>
</evidence>
<protein>
    <recommendedName>
        <fullName evidence="8 9">Outer membrane protein assembly factor BamA</fullName>
    </recommendedName>
</protein>
<evidence type="ECO:0000313" key="12">
    <source>
        <dbReference type="EMBL" id="GAA3887836.1"/>
    </source>
</evidence>
<dbReference type="InterPro" id="IPR039910">
    <property type="entry name" value="D15-like"/>
</dbReference>
<dbReference type="PROSITE" id="PS51779">
    <property type="entry name" value="POTRA"/>
    <property type="match status" value="4"/>
</dbReference>
<feature type="region of interest" description="Disordered" evidence="10">
    <location>
        <begin position="58"/>
        <end position="84"/>
    </location>
</feature>
<dbReference type="InterPro" id="IPR034746">
    <property type="entry name" value="POTRA"/>
</dbReference>
<dbReference type="Proteomes" id="UP001500827">
    <property type="component" value="Unassembled WGS sequence"/>
</dbReference>
<keyword evidence="2 8" id="KW-1134">Transmembrane beta strand</keyword>
<dbReference type="HAMAP" id="MF_01430">
    <property type="entry name" value="OM_assembly_BamA"/>
    <property type="match status" value="1"/>
</dbReference>
<keyword evidence="4 8" id="KW-0732">Signal</keyword>
<evidence type="ECO:0000313" key="13">
    <source>
        <dbReference type="Proteomes" id="UP001500827"/>
    </source>
</evidence>
<gene>
    <name evidence="8 12" type="primary">bamA</name>
    <name evidence="12" type="ORF">GCM10022276_03640</name>
</gene>
<dbReference type="EMBL" id="BAABBM010000001">
    <property type="protein sequence ID" value="GAA3887836.1"/>
    <property type="molecule type" value="Genomic_DNA"/>
</dbReference>
<evidence type="ECO:0000256" key="5">
    <source>
        <dbReference type="ARBA" id="ARBA00022737"/>
    </source>
</evidence>
<comment type="similarity">
    <text evidence="8">Belongs to the BamA family.</text>
</comment>
<comment type="subcellular location">
    <subcellularLocation>
        <location evidence="8">Cell outer membrane</location>
    </subcellularLocation>
    <subcellularLocation>
        <location evidence="1">Membrane</location>
    </subcellularLocation>
</comment>
<accession>A0ABP7KTV0</accession>